<dbReference type="EMBL" id="JAAAIL010000397">
    <property type="protein sequence ID" value="KAG0276156.1"/>
    <property type="molecule type" value="Genomic_DNA"/>
</dbReference>
<evidence type="ECO:0000313" key="3">
    <source>
        <dbReference type="Proteomes" id="UP001194580"/>
    </source>
</evidence>
<feature type="region of interest" description="Disordered" evidence="1">
    <location>
        <begin position="37"/>
        <end position="80"/>
    </location>
</feature>
<feature type="region of interest" description="Disordered" evidence="1">
    <location>
        <begin position="1"/>
        <end position="21"/>
    </location>
</feature>
<reference evidence="2" key="1">
    <citation type="journal article" date="2020" name="Fungal Divers.">
        <title>Resolving the Mortierellaceae phylogeny through synthesis of multi-gene phylogenetics and phylogenomics.</title>
        <authorList>
            <person name="Vandepol N."/>
            <person name="Liber J."/>
            <person name="Desiro A."/>
            <person name="Na H."/>
            <person name="Kennedy M."/>
            <person name="Barry K."/>
            <person name="Grigoriev I.V."/>
            <person name="Miller A.N."/>
            <person name="O'Donnell K."/>
            <person name="Stajich J.E."/>
            <person name="Bonito G."/>
        </authorList>
    </citation>
    <scope>NUCLEOTIDE SEQUENCE</scope>
    <source>
        <strain evidence="2">NRRL 28262</strain>
    </source>
</reference>
<evidence type="ECO:0000256" key="1">
    <source>
        <dbReference type="SAM" id="MobiDB-lite"/>
    </source>
</evidence>
<proteinExistence type="predicted"/>
<feature type="non-terminal residue" evidence="2">
    <location>
        <position position="80"/>
    </location>
</feature>
<dbReference type="Proteomes" id="UP001194580">
    <property type="component" value="Unassembled WGS sequence"/>
</dbReference>
<comment type="caution">
    <text evidence="2">The sequence shown here is derived from an EMBL/GenBank/DDBJ whole genome shotgun (WGS) entry which is preliminary data.</text>
</comment>
<name>A0AAD4H7K9_9FUNG</name>
<protein>
    <submittedName>
        <fullName evidence="2">Uncharacterized protein</fullName>
    </submittedName>
</protein>
<dbReference type="AlphaFoldDB" id="A0AAD4H7K9"/>
<sequence>MSEHPLEQLNQQVIGDDCPNSADRLRKRKLCEFQGIPKSKSNDVKPLTSNQLTRSASIFSQVSNDPPGDNQSVVSPPVIQ</sequence>
<feature type="compositionally biased region" description="Polar residues" evidence="1">
    <location>
        <begin position="47"/>
        <end position="74"/>
    </location>
</feature>
<evidence type="ECO:0000313" key="2">
    <source>
        <dbReference type="EMBL" id="KAG0276156.1"/>
    </source>
</evidence>
<gene>
    <name evidence="2" type="ORF">BGZ95_007891</name>
</gene>
<keyword evidence="3" id="KW-1185">Reference proteome</keyword>
<organism evidence="2 3">
    <name type="scientific">Linnemannia exigua</name>
    <dbReference type="NCBI Taxonomy" id="604196"/>
    <lineage>
        <taxon>Eukaryota</taxon>
        <taxon>Fungi</taxon>
        <taxon>Fungi incertae sedis</taxon>
        <taxon>Mucoromycota</taxon>
        <taxon>Mortierellomycotina</taxon>
        <taxon>Mortierellomycetes</taxon>
        <taxon>Mortierellales</taxon>
        <taxon>Mortierellaceae</taxon>
        <taxon>Linnemannia</taxon>
    </lineage>
</organism>
<accession>A0AAD4H7K9</accession>